<organism evidence="2 3">
    <name type="scientific">Haloferula helveola</name>
    <dbReference type="NCBI Taxonomy" id="490095"/>
    <lineage>
        <taxon>Bacteria</taxon>
        <taxon>Pseudomonadati</taxon>
        <taxon>Verrucomicrobiota</taxon>
        <taxon>Verrucomicrobiia</taxon>
        <taxon>Verrucomicrobiales</taxon>
        <taxon>Verrucomicrobiaceae</taxon>
        <taxon>Haloferula</taxon>
    </lineage>
</organism>
<dbReference type="Gene3D" id="2.40.128.130">
    <property type="entry name" value="Autotransporter beta-domain"/>
    <property type="match status" value="1"/>
</dbReference>
<evidence type="ECO:0000313" key="3">
    <source>
        <dbReference type="Proteomes" id="UP001374893"/>
    </source>
</evidence>
<accession>A0ABN6H571</accession>
<reference evidence="2 3" key="1">
    <citation type="submission" date="2021-06" db="EMBL/GenBank/DDBJ databases">
        <title>Complete genome of Haloferula helveola possessing various polysaccharide degrading enzymes.</title>
        <authorList>
            <person name="Takami H."/>
            <person name="Huang C."/>
            <person name="Hamasaki K."/>
        </authorList>
    </citation>
    <scope>NUCLEOTIDE SEQUENCE [LARGE SCALE GENOMIC DNA]</scope>
    <source>
        <strain evidence="2 3">CN-1</strain>
    </source>
</reference>
<dbReference type="EMBL" id="AP024702">
    <property type="protein sequence ID" value="BCX47048.1"/>
    <property type="molecule type" value="Genomic_DNA"/>
</dbReference>
<proteinExistence type="predicted"/>
<name>A0ABN6H571_9BACT</name>
<sequence>MKTNVLQPGSTFVAAGLLACALAIPAAGQVREREGPIIDEFLLLNQGNRDAGLTTNRTITRDVGDRLFRLRAGQDRWERSTTVPAPAPSAKGGMAKGGMAKEPIVMTEKSCWEIYGSLFYYTEEYDRQFTIFRPQRPPQSTFVPPPVPIIVRADTEIDVWGGTIGADRRIGENWRLGLALTGASTDMDLSIFGFPIASTDVDTLSIMPYVSYYKEDALGSADFWADFLYGYSDMSYDMQLLGGLTGSPDGSAHTLNFNTGINFDSSSIVHGPHIGLRYIDGEIDNYTLFPVAIGIPGVDYQSLVSTVGYHVSIPIQLSGGTLVPQFRVGWEHEFEDDVDTLFGLPLAGNEEDVIVAGAGLGFYCDRSGWNTVLQYEGRFGDDSEGHYVAWKVGKEF</sequence>
<dbReference type="SUPFAM" id="SSF103515">
    <property type="entry name" value="Autotransporter"/>
    <property type="match status" value="1"/>
</dbReference>
<protein>
    <submittedName>
        <fullName evidence="2">Outermembrane autotransporter barrel domain-containing protein</fullName>
    </submittedName>
</protein>
<evidence type="ECO:0000313" key="2">
    <source>
        <dbReference type="EMBL" id="BCX47048.1"/>
    </source>
</evidence>
<dbReference type="Pfam" id="PF03797">
    <property type="entry name" value="Autotransporter"/>
    <property type="match status" value="1"/>
</dbReference>
<dbReference type="PROSITE" id="PS51208">
    <property type="entry name" value="AUTOTRANSPORTER"/>
    <property type="match status" value="1"/>
</dbReference>
<dbReference type="InterPro" id="IPR006315">
    <property type="entry name" value="OM_autotransptr_brl_dom"/>
</dbReference>
<dbReference type="Proteomes" id="UP001374893">
    <property type="component" value="Chromosome"/>
</dbReference>
<keyword evidence="3" id="KW-1185">Reference proteome</keyword>
<feature type="domain" description="Autotransporter" evidence="1">
    <location>
        <begin position="107"/>
        <end position="396"/>
    </location>
</feature>
<dbReference type="InterPro" id="IPR005546">
    <property type="entry name" value="Autotransporte_beta"/>
</dbReference>
<dbReference type="PROSITE" id="PS51257">
    <property type="entry name" value="PROKAR_LIPOPROTEIN"/>
    <property type="match status" value="1"/>
</dbReference>
<dbReference type="InterPro" id="IPR036709">
    <property type="entry name" value="Autotransporte_beta_dom_sf"/>
</dbReference>
<evidence type="ECO:0000259" key="1">
    <source>
        <dbReference type="PROSITE" id="PS51208"/>
    </source>
</evidence>
<dbReference type="NCBIfam" id="TIGR01414">
    <property type="entry name" value="autotrans_barl"/>
    <property type="match status" value="1"/>
</dbReference>
<dbReference type="RefSeq" id="WP_338689045.1">
    <property type="nucleotide sequence ID" value="NZ_AP024702.1"/>
</dbReference>
<dbReference type="SMART" id="SM00869">
    <property type="entry name" value="Autotransporter"/>
    <property type="match status" value="1"/>
</dbReference>
<gene>
    <name evidence="2" type="ORF">HAHE_09560</name>
</gene>